<dbReference type="Proteomes" id="UP000436088">
    <property type="component" value="Unassembled WGS sequence"/>
</dbReference>
<dbReference type="AlphaFoldDB" id="A0A6A2YR51"/>
<keyword evidence="2" id="KW-1185">Reference proteome</keyword>
<sequence length="86" mass="9875">MRKYMEFLDEGVREIARLHSHCPQTSPLYYHPSPTPNFQFHSRLSLRLCGGSAGFDSGSCSTSHCQVQDSKPIQQLNLDYFYSVFQ</sequence>
<dbReference type="PANTHER" id="PTHR33983">
    <property type="entry name" value="OS07G0185900 PROTEIN"/>
    <property type="match status" value="1"/>
</dbReference>
<dbReference type="PANTHER" id="PTHR33983:SF1">
    <property type="entry name" value="OS07G0185900 PROTEIN"/>
    <property type="match status" value="1"/>
</dbReference>
<organism evidence="1 2">
    <name type="scientific">Hibiscus syriacus</name>
    <name type="common">Rose of Sharon</name>
    <dbReference type="NCBI Taxonomy" id="106335"/>
    <lineage>
        <taxon>Eukaryota</taxon>
        <taxon>Viridiplantae</taxon>
        <taxon>Streptophyta</taxon>
        <taxon>Embryophyta</taxon>
        <taxon>Tracheophyta</taxon>
        <taxon>Spermatophyta</taxon>
        <taxon>Magnoliopsida</taxon>
        <taxon>eudicotyledons</taxon>
        <taxon>Gunneridae</taxon>
        <taxon>Pentapetalae</taxon>
        <taxon>rosids</taxon>
        <taxon>malvids</taxon>
        <taxon>Malvales</taxon>
        <taxon>Malvaceae</taxon>
        <taxon>Malvoideae</taxon>
        <taxon>Hibiscus</taxon>
    </lineage>
</organism>
<protein>
    <submittedName>
        <fullName evidence="1">Uncharacterized protein</fullName>
    </submittedName>
</protein>
<evidence type="ECO:0000313" key="2">
    <source>
        <dbReference type="Proteomes" id="UP000436088"/>
    </source>
</evidence>
<accession>A0A6A2YR51</accession>
<dbReference type="EMBL" id="VEPZ02001298">
    <property type="protein sequence ID" value="KAE8681829.1"/>
    <property type="molecule type" value="Genomic_DNA"/>
</dbReference>
<proteinExistence type="predicted"/>
<name>A0A6A2YR51_HIBSY</name>
<gene>
    <name evidence="1" type="ORF">F3Y22_tig00111303pilonHSYRG00018</name>
</gene>
<evidence type="ECO:0000313" key="1">
    <source>
        <dbReference type="EMBL" id="KAE8681829.1"/>
    </source>
</evidence>
<comment type="caution">
    <text evidence="1">The sequence shown here is derived from an EMBL/GenBank/DDBJ whole genome shotgun (WGS) entry which is preliminary data.</text>
</comment>
<reference evidence="1" key="1">
    <citation type="submission" date="2019-09" db="EMBL/GenBank/DDBJ databases">
        <title>Draft genome information of white flower Hibiscus syriacus.</title>
        <authorList>
            <person name="Kim Y.-M."/>
        </authorList>
    </citation>
    <scope>NUCLEOTIDE SEQUENCE [LARGE SCALE GENOMIC DNA]</scope>
    <source>
        <strain evidence="1">YM2019G1</strain>
    </source>
</reference>